<dbReference type="EC" id="2.7.13.3" evidence="3"/>
<evidence type="ECO:0000313" key="16">
    <source>
        <dbReference type="Proteomes" id="UP000622653"/>
    </source>
</evidence>
<organism evidence="15 16">
    <name type="scientific">Savagea serpentis</name>
    <dbReference type="NCBI Taxonomy" id="2785297"/>
    <lineage>
        <taxon>Bacteria</taxon>
        <taxon>Bacillati</taxon>
        <taxon>Bacillota</taxon>
        <taxon>Bacilli</taxon>
        <taxon>Bacillales</taxon>
        <taxon>Caryophanaceae</taxon>
        <taxon>Savagea</taxon>
    </lineage>
</organism>
<evidence type="ECO:0000256" key="1">
    <source>
        <dbReference type="ARBA" id="ARBA00000085"/>
    </source>
</evidence>
<comment type="catalytic activity">
    <reaction evidence="1">
        <text>ATP + protein L-histidine = ADP + protein N-phospho-L-histidine.</text>
        <dbReference type="EC" id="2.7.13.3"/>
    </reaction>
</comment>
<dbReference type="InterPro" id="IPR036890">
    <property type="entry name" value="HATPase_C_sf"/>
</dbReference>
<dbReference type="InterPro" id="IPR050351">
    <property type="entry name" value="BphY/WalK/GraS-like"/>
</dbReference>
<dbReference type="GO" id="GO:0004721">
    <property type="term" value="F:phosphoprotein phosphatase activity"/>
    <property type="evidence" value="ECO:0007669"/>
    <property type="project" value="TreeGrafter"/>
</dbReference>
<comment type="subcellular location">
    <subcellularLocation>
        <location evidence="2">Cell membrane</location>
        <topology evidence="2">Multi-pass membrane protein</topology>
    </subcellularLocation>
</comment>
<dbReference type="Gene3D" id="3.30.565.10">
    <property type="entry name" value="Histidine kinase-like ATPase, C-terminal domain"/>
    <property type="match status" value="1"/>
</dbReference>
<keyword evidence="10 13" id="KW-1133">Transmembrane helix</keyword>
<evidence type="ECO:0000256" key="11">
    <source>
        <dbReference type="ARBA" id="ARBA00023012"/>
    </source>
</evidence>
<dbReference type="SMART" id="SM00387">
    <property type="entry name" value="HATPase_c"/>
    <property type="match status" value="1"/>
</dbReference>
<evidence type="ECO:0000256" key="13">
    <source>
        <dbReference type="SAM" id="Phobius"/>
    </source>
</evidence>
<feature type="transmembrane region" description="Helical" evidence="13">
    <location>
        <begin position="43"/>
        <end position="61"/>
    </location>
</feature>
<evidence type="ECO:0000256" key="5">
    <source>
        <dbReference type="ARBA" id="ARBA00022679"/>
    </source>
</evidence>
<keyword evidence="12 13" id="KW-0472">Membrane</keyword>
<evidence type="ECO:0000256" key="7">
    <source>
        <dbReference type="ARBA" id="ARBA00022741"/>
    </source>
</evidence>
<evidence type="ECO:0000256" key="4">
    <source>
        <dbReference type="ARBA" id="ARBA00022475"/>
    </source>
</evidence>
<sequence length="341" mass="39069">MMTIWRYLYDKRMWIVFQLILLFLLNVLFFVDNAIILHRDALIYMNVLYGTGVVGFFVWQYRMEKPYYKALIEIVHNPAIDVLAQLPHANTYEQQLTQQFVASLIKEYQQTLSETKQAYLDQTEFIHAWVHEVKAPLTAMKLTLDANRHDPSMRKIAADWTRIHLLIDEHLHLSRIASLDRDYLVQQVEAESLIIQEVKTLSSWCLEKNIAIEIEGENPALLTDEKWARFVLRQLLTNAVKYSPVGGMITIESGVRENIPYISIQDEGKGIPAKDLPRIFDKGFTGQTGRKQNAATGIGLYVAHTIGEKINMTIQVDSTVDVGTTAILSFSKPNHYDALTT</sequence>
<dbReference type="GO" id="GO:0016036">
    <property type="term" value="P:cellular response to phosphate starvation"/>
    <property type="evidence" value="ECO:0007669"/>
    <property type="project" value="TreeGrafter"/>
</dbReference>
<keyword evidence="7" id="KW-0547">Nucleotide-binding</keyword>
<proteinExistence type="predicted"/>
<feature type="domain" description="Histidine kinase" evidence="14">
    <location>
        <begin position="128"/>
        <end position="334"/>
    </location>
</feature>
<reference evidence="15" key="1">
    <citation type="submission" date="2020-11" db="EMBL/GenBank/DDBJ databases">
        <title>Multidrug resistant novel bacterium Savagea serpentis sp. nov., isolated from the scats of a vine snake (Ahaetulla nasuta).</title>
        <authorList>
            <person name="Venkata Ramana V."/>
            <person name="Vikas Patil S."/>
            <person name="Yogita Lugani V."/>
        </authorList>
    </citation>
    <scope>NUCLEOTIDE SEQUENCE</scope>
    <source>
        <strain evidence="15">SN6</strain>
    </source>
</reference>
<dbReference type="PROSITE" id="PS50109">
    <property type="entry name" value="HIS_KIN"/>
    <property type="match status" value="1"/>
</dbReference>
<evidence type="ECO:0000256" key="12">
    <source>
        <dbReference type="ARBA" id="ARBA00023136"/>
    </source>
</evidence>
<dbReference type="InterPro" id="IPR003594">
    <property type="entry name" value="HATPase_dom"/>
</dbReference>
<evidence type="ECO:0000256" key="3">
    <source>
        <dbReference type="ARBA" id="ARBA00012438"/>
    </source>
</evidence>
<evidence type="ECO:0000256" key="9">
    <source>
        <dbReference type="ARBA" id="ARBA00022840"/>
    </source>
</evidence>
<gene>
    <name evidence="15" type="ORF">IRY55_09055</name>
</gene>
<keyword evidence="4" id="KW-1003">Cell membrane</keyword>
<dbReference type="PANTHER" id="PTHR45453:SF2">
    <property type="entry name" value="HISTIDINE KINASE"/>
    <property type="match status" value="1"/>
</dbReference>
<evidence type="ECO:0000256" key="8">
    <source>
        <dbReference type="ARBA" id="ARBA00022777"/>
    </source>
</evidence>
<evidence type="ECO:0000313" key="15">
    <source>
        <dbReference type="EMBL" id="MBF4501510.1"/>
    </source>
</evidence>
<keyword evidence="8 15" id="KW-0418">Kinase</keyword>
<dbReference type="Gene3D" id="1.10.287.130">
    <property type="match status" value="1"/>
</dbReference>
<dbReference type="SUPFAM" id="SSF55874">
    <property type="entry name" value="ATPase domain of HSP90 chaperone/DNA topoisomerase II/histidine kinase"/>
    <property type="match status" value="1"/>
</dbReference>
<dbReference type="EMBL" id="JADKPV010000004">
    <property type="protein sequence ID" value="MBF4501510.1"/>
    <property type="molecule type" value="Genomic_DNA"/>
</dbReference>
<dbReference type="GO" id="GO:0005524">
    <property type="term" value="F:ATP binding"/>
    <property type="evidence" value="ECO:0007669"/>
    <property type="project" value="UniProtKB-KW"/>
</dbReference>
<dbReference type="InterPro" id="IPR036097">
    <property type="entry name" value="HisK_dim/P_sf"/>
</dbReference>
<keyword evidence="16" id="KW-1185">Reference proteome</keyword>
<keyword evidence="5" id="KW-0808">Transferase</keyword>
<evidence type="ECO:0000259" key="14">
    <source>
        <dbReference type="PROSITE" id="PS50109"/>
    </source>
</evidence>
<dbReference type="GO" id="GO:0005886">
    <property type="term" value="C:plasma membrane"/>
    <property type="evidence" value="ECO:0007669"/>
    <property type="project" value="UniProtKB-SubCell"/>
</dbReference>
<protein>
    <recommendedName>
        <fullName evidence="3">histidine kinase</fullName>
        <ecNumber evidence="3">2.7.13.3</ecNumber>
    </recommendedName>
</protein>
<dbReference type="InterPro" id="IPR005467">
    <property type="entry name" value="His_kinase_dom"/>
</dbReference>
<dbReference type="SUPFAM" id="SSF47384">
    <property type="entry name" value="Homodimeric domain of signal transducing histidine kinase"/>
    <property type="match status" value="1"/>
</dbReference>
<comment type="caution">
    <text evidence="15">The sequence shown here is derived from an EMBL/GenBank/DDBJ whole genome shotgun (WGS) entry which is preliminary data.</text>
</comment>
<dbReference type="RefSeq" id="WP_194562992.1">
    <property type="nucleotide sequence ID" value="NZ_JADKPV010000004.1"/>
</dbReference>
<evidence type="ECO:0000256" key="10">
    <source>
        <dbReference type="ARBA" id="ARBA00022989"/>
    </source>
</evidence>
<evidence type="ECO:0000256" key="6">
    <source>
        <dbReference type="ARBA" id="ARBA00022692"/>
    </source>
</evidence>
<keyword evidence="6 13" id="KW-0812">Transmembrane</keyword>
<dbReference type="AlphaFoldDB" id="A0A8J7GCD3"/>
<feature type="transmembrane region" description="Helical" evidence="13">
    <location>
        <begin position="12"/>
        <end position="31"/>
    </location>
</feature>
<accession>A0A8J7GCD3</accession>
<dbReference type="Pfam" id="PF02518">
    <property type="entry name" value="HATPase_c"/>
    <property type="match status" value="1"/>
</dbReference>
<dbReference type="Proteomes" id="UP000622653">
    <property type="component" value="Unassembled WGS sequence"/>
</dbReference>
<dbReference type="PANTHER" id="PTHR45453">
    <property type="entry name" value="PHOSPHATE REGULON SENSOR PROTEIN PHOR"/>
    <property type="match status" value="1"/>
</dbReference>
<evidence type="ECO:0000256" key="2">
    <source>
        <dbReference type="ARBA" id="ARBA00004651"/>
    </source>
</evidence>
<keyword evidence="9" id="KW-0067">ATP-binding</keyword>
<keyword evidence="11" id="KW-0902">Two-component regulatory system</keyword>
<name>A0A8J7GCD3_9BACL</name>
<dbReference type="GO" id="GO:0000155">
    <property type="term" value="F:phosphorelay sensor kinase activity"/>
    <property type="evidence" value="ECO:0007669"/>
    <property type="project" value="InterPro"/>
</dbReference>